<keyword evidence="7 14" id="KW-0210">Decarboxylase</keyword>
<comment type="function">
    <text evidence="13">Catalyzes the sequential decarboxylation of four acetate groups of uroporphyrinogen-III (octacarboxyporphyrin) to yield coproporphyrinogen-III (tetracarboxyporphyrin) with the formation of intermediate hepta-, hexa- and penta-carboxylate porphyrinogens in the heme biosynthesis pathway. Acts on a number of porphyrinogens, but only coproporphyrinogen III can ultimately be converted to heme.</text>
</comment>
<dbReference type="SUPFAM" id="SSF51726">
    <property type="entry name" value="UROD/MetE-like"/>
    <property type="match status" value="1"/>
</dbReference>
<keyword evidence="8" id="KW-0350">Heme biosynthesis</keyword>
<dbReference type="PROSITE" id="PS00906">
    <property type="entry name" value="UROD_1"/>
    <property type="match status" value="1"/>
</dbReference>
<comment type="pathway">
    <text evidence="2 14">Porphyrin-containing compound metabolism; protoporphyrin-IX biosynthesis; coproporphyrinogen-III from 5-aminolevulinate: step 4/4.</text>
</comment>
<comment type="similarity">
    <text evidence="3 15">Belongs to the uroporphyrinogen decarboxylase family.</text>
</comment>
<name>A0A6A5RZK2_9PLEO</name>
<dbReference type="HAMAP" id="MF_00218">
    <property type="entry name" value="URO_D"/>
    <property type="match status" value="1"/>
</dbReference>
<dbReference type="Pfam" id="PF01208">
    <property type="entry name" value="URO-D"/>
    <property type="match status" value="1"/>
</dbReference>
<dbReference type="InterPro" id="IPR000257">
    <property type="entry name" value="Uroporphyrinogen_deCOase"/>
</dbReference>
<gene>
    <name evidence="18" type="ORF">M421DRAFT_417174</name>
</gene>
<evidence type="ECO:0000256" key="9">
    <source>
        <dbReference type="ARBA" id="ARBA00023239"/>
    </source>
</evidence>
<dbReference type="EC" id="4.1.1.37" evidence="4 14"/>
<dbReference type="GO" id="GO:0006782">
    <property type="term" value="P:protoporphyrinogen IX biosynthetic process"/>
    <property type="evidence" value="ECO:0007669"/>
    <property type="project" value="UniProtKB-UniPathway"/>
</dbReference>
<dbReference type="PANTHER" id="PTHR21091:SF169">
    <property type="entry name" value="UROPORPHYRINOGEN DECARBOXYLASE"/>
    <property type="match status" value="1"/>
</dbReference>
<evidence type="ECO:0000256" key="8">
    <source>
        <dbReference type="ARBA" id="ARBA00023133"/>
    </source>
</evidence>
<evidence type="ECO:0000256" key="6">
    <source>
        <dbReference type="ARBA" id="ARBA00022490"/>
    </source>
</evidence>
<dbReference type="GeneID" id="54349016"/>
<dbReference type="EMBL" id="ML978959">
    <property type="protein sequence ID" value="KAF1932458.1"/>
    <property type="molecule type" value="Genomic_DNA"/>
</dbReference>
<comment type="subcellular location">
    <subcellularLocation>
        <location evidence="1">Cytoplasm</location>
    </subcellularLocation>
</comment>
<evidence type="ECO:0000256" key="13">
    <source>
        <dbReference type="ARBA" id="ARBA00058098"/>
    </source>
</evidence>
<keyword evidence="10 14" id="KW-0627">Porphyrin biosynthesis</keyword>
<evidence type="ECO:0000259" key="16">
    <source>
        <dbReference type="PROSITE" id="PS00906"/>
    </source>
</evidence>
<keyword evidence="6" id="KW-0963">Cytoplasm</keyword>
<evidence type="ECO:0000259" key="17">
    <source>
        <dbReference type="PROSITE" id="PS00907"/>
    </source>
</evidence>
<keyword evidence="9 14" id="KW-0456">Lyase</keyword>
<dbReference type="AlphaFoldDB" id="A0A6A5RZK2"/>
<dbReference type="RefSeq" id="XP_033452706.1">
    <property type="nucleotide sequence ID" value="XM_033591348.1"/>
</dbReference>
<dbReference type="Gene3D" id="3.20.20.210">
    <property type="match status" value="1"/>
</dbReference>
<dbReference type="OrthoDB" id="339900at2759"/>
<comment type="catalytic activity">
    <reaction evidence="12">
        <text>uroporphyrinogen I + 4 H(+) = coproporphyrinogen I + 4 CO2</text>
        <dbReference type="Rhea" id="RHEA:31239"/>
        <dbReference type="ChEBI" id="CHEBI:15378"/>
        <dbReference type="ChEBI" id="CHEBI:16526"/>
        <dbReference type="ChEBI" id="CHEBI:62626"/>
        <dbReference type="ChEBI" id="CHEBI:62631"/>
    </reaction>
</comment>
<organism evidence="18 19">
    <name type="scientific">Didymella exigua CBS 183.55</name>
    <dbReference type="NCBI Taxonomy" id="1150837"/>
    <lineage>
        <taxon>Eukaryota</taxon>
        <taxon>Fungi</taxon>
        <taxon>Dikarya</taxon>
        <taxon>Ascomycota</taxon>
        <taxon>Pezizomycotina</taxon>
        <taxon>Dothideomycetes</taxon>
        <taxon>Pleosporomycetidae</taxon>
        <taxon>Pleosporales</taxon>
        <taxon>Pleosporineae</taxon>
        <taxon>Didymellaceae</taxon>
        <taxon>Didymella</taxon>
    </lineage>
</organism>
<evidence type="ECO:0000313" key="18">
    <source>
        <dbReference type="EMBL" id="KAF1932458.1"/>
    </source>
</evidence>
<protein>
    <recommendedName>
        <fullName evidence="5 14">Uroporphyrinogen decarboxylase</fullName>
        <ecNumber evidence="4 14">4.1.1.37</ecNumber>
    </recommendedName>
</protein>
<feature type="domain" description="Uroporphyrinogen decarboxylase (URO-D)" evidence="17">
    <location>
        <begin position="151"/>
        <end position="167"/>
    </location>
</feature>
<sequence length="365" mass="40975">MAQNFAPMKNDLILRTAKGENVERAPMWVMRQAGRYLPEYHQEKGKNDFFECCRSPEIASNLTLQPIDRYAGLVDAAIIFSDILVIPQAMGMEVIMVDKKGPHFPEPLQTPQDEQYKEVMERNVDVKESLDYVYKAITLTRQKLDGRVPLIGFCGAPWTLLSYMVEGGGSKMFIQVKTWIYKYPEATKALLQKISELCVEYLALQVVAGAQMVQVFDSWAGELSPQAFKEFSLPYLNYIADNLPARIKSKGIDEVIPMTVFAKGAWYALPALCESKYNTIGLDWLHDPAEAYQLAQSKGKVLQGNADPGILYGSHESITKVVENMVAGFGGGKKGWIANLGHGITPFVKPDDLKFYFEEIHRLTT</sequence>
<dbReference type="InterPro" id="IPR006361">
    <property type="entry name" value="Uroporphyrinogen_deCO2ase_HemE"/>
</dbReference>
<dbReference type="PROSITE" id="PS00907">
    <property type="entry name" value="UROD_2"/>
    <property type="match status" value="1"/>
</dbReference>
<evidence type="ECO:0000256" key="2">
    <source>
        <dbReference type="ARBA" id="ARBA00004804"/>
    </source>
</evidence>
<dbReference type="GO" id="GO:0005829">
    <property type="term" value="C:cytosol"/>
    <property type="evidence" value="ECO:0007669"/>
    <property type="project" value="TreeGrafter"/>
</dbReference>
<evidence type="ECO:0000256" key="12">
    <source>
        <dbReference type="ARBA" id="ARBA00052550"/>
    </source>
</evidence>
<evidence type="ECO:0000256" key="5">
    <source>
        <dbReference type="ARBA" id="ARBA00014308"/>
    </source>
</evidence>
<dbReference type="UniPathway" id="UPA00251">
    <property type="reaction ID" value="UER00321"/>
</dbReference>
<evidence type="ECO:0000256" key="10">
    <source>
        <dbReference type="ARBA" id="ARBA00023244"/>
    </source>
</evidence>
<evidence type="ECO:0000256" key="1">
    <source>
        <dbReference type="ARBA" id="ARBA00004496"/>
    </source>
</evidence>
<keyword evidence="19" id="KW-1185">Reference proteome</keyword>
<evidence type="ECO:0000256" key="11">
    <source>
        <dbReference type="ARBA" id="ARBA00048033"/>
    </source>
</evidence>
<dbReference type="InterPro" id="IPR038071">
    <property type="entry name" value="UROD/MetE-like_sf"/>
</dbReference>
<feature type="domain" description="Uroporphyrinogen decarboxylase (URO-D)" evidence="16">
    <location>
        <begin position="26"/>
        <end position="35"/>
    </location>
</feature>
<dbReference type="PANTHER" id="PTHR21091">
    <property type="entry name" value="METHYLTETRAHYDROFOLATE:HOMOCYSTEINE METHYLTRANSFERASE RELATED"/>
    <property type="match status" value="1"/>
</dbReference>
<proteinExistence type="inferred from homology"/>
<evidence type="ECO:0000256" key="15">
    <source>
        <dbReference type="RuleBase" id="RU004169"/>
    </source>
</evidence>
<dbReference type="NCBIfam" id="TIGR01464">
    <property type="entry name" value="hemE"/>
    <property type="match status" value="1"/>
</dbReference>
<reference evidence="18" key="1">
    <citation type="journal article" date="2020" name="Stud. Mycol.">
        <title>101 Dothideomycetes genomes: a test case for predicting lifestyles and emergence of pathogens.</title>
        <authorList>
            <person name="Haridas S."/>
            <person name="Albert R."/>
            <person name="Binder M."/>
            <person name="Bloem J."/>
            <person name="Labutti K."/>
            <person name="Salamov A."/>
            <person name="Andreopoulos B."/>
            <person name="Baker S."/>
            <person name="Barry K."/>
            <person name="Bills G."/>
            <person name="Bluhm B."/>
            <person name="Cannon C."/>
            <person name="Castanera R."/>
            <person name="Culley D."/>
            <person name="Daum C."/>
            <person name="Ezra D."/>
            <person name="Gonzalez J."/>
            <person name="Henrissat B."/>
            <person name="Kuo A."/>
            <person name="Liang C."/>
            <person name="Lipzen A."/>
            <person name="Lutzoni F."/>
            <person name="Magnuson J."/>
            <person name="Mondo S."/>
            <person name="Nolan M."/>
            <person name="Ohm R."/>
            <person name="Pangilinan J."/>
            <person name="Park H.-J."/>
            <person name="Ramirez L."/>
            <person name="Alfaro M."/>
            <person name="Sun H."/>
            <person name="Tritt A."/>
            <person name="Yoshinaga Y."/>
            <person name="Zwiers L.-H."/>
            <person name="Turgeon B."/>
            <person name="Goodwin S."/>
            <person name="Spatafora J."/>
            <person name="Crous P."/>
            <person name="Grigoriev I."/>
        </authorList>
    </citation>
    <scope>NUCLEOTIDE SEQUENCE</scope>
    <source>
        <strain evidence="18">CBS 183.55</strain>
    </source>
</reference>
<accession>A0A6A5RZK2</accession>
<dbReference type="CDD" id="cd00717">
    <property type="entry name" value="URO-D"/>
    <property type="match status" value="1"/>
</dbReference>
<evidence type="ECO:0000256" key="3">
    <source>
        <dbReference type="ARBA" id="ARBA00009935"/>
    </source>
</evidence>
<evidence type="ECO:0000256" key="14">
    <source>
        <dbReference type="RuleBase" id="RU000554"/>
    </source>
</evidence>
<dbReference type="GO" id="GO:0004853">
    <property type="term" value="F:uroporphyrinogen decarboxylase activity"/>
    <property type="evidence" value="ECO:0007669"/>
    <property type="project" value="UniProtKB-EC"/>
</dbReference>
<dbReference type="Proteomes" id="UP000800082">
    <property type="component" value="Unassembled WGS sequence"/>
</dbReference>
<evidence type="ECO:0000313" key="19">
    <source>
        <dbReference type="Proteomes" id="UP000800082"/>
    </source>
</evidence>
<dbReference type="FunFam" id="3.20.20.210:FF:000004">
    <property type="entry name" value="Uroporphyrinogen decarboxylase"/>
    <property type="match status" value="1"/>
</dbReference>
<evidence type="ECO:0000256" key="7">
    <source>
        <dbReference type="ARBA" id="ARBA00022793"/>
    </source>
</evidence>
<evidence type="ECO:0000256" key="4">
    <source>
        <dbReference type="ARBA" id="ARBA00012288"/>
    </source>
</evidence>
<comment type="catalytic activity">
    <reaction evidence="11 14">
        <text>uroporphyrinogen III + 4 H(+) = coproporphyrinogen III + 4 CO2</text>
        <dbReference type="Rhea" id="RHEA:19865"/>
        <dbReference type="ChEBI" id="CHEBI:15378"/>
        <dbReference type="ChEBI" id="CHEBI:16526"/>
        <dbReference type="ChEBI" id="CHEBI:57308"/>
        <dbReference type="ChEBI" id="CHEBI:57309"/>
        <dbReference type="EC" id="4.1.1.37"/>
    </reaction>
</comment>